<proteinExistence type="inferred from homology"/>
<dbReference type="GO" id="GO:0006289">
    <property type="term" value="P:nucleotide-excision repair"/>
    <property type="evidence" value="ECO:0007669"/>
    <property type="project" value="InterPro"/>
</dbReference>
<feature type="domain" description="HhH-GPD" evidence="10">
    <location>
        <begin position="119"/>
        <end position="285"/>
    </location>
</feature>
<evidence type="ECO:0000256" key="5">
    <source>
        <dbReference type="ARBA" id="ARBA00023204"/>
    </source>
</evidence>
<dbReference type="InterPro" id="IPR011257">
    <property type="entry name" value="DNA_glycosylase"/>
</dbReference>
<dbReference type="RefSeq" id="WP_070364528.1">
    <property type="nucleotide sequence ID" value="NZ_CP016070.1"/>
</dbReference>
<dbReference type="Gene3D" id="1.10.1670.10">
    <property type="entry name" value="Helix-hairpin-Helix base-excision DNA repair enzymes (C-terminal)"/>
    <property type="match status" value="1"/>
</dbReference>
<keyword evidence="5" id="KW-0234">DNA repair</keyword>
<dbReference type="InterPro" id="IPR012904">
    <property type="entry name" value="OGG_N"/>
</dbReference>
<dbReference type="InterPro" id="IPR003265">
    <property type="entry name" value="HhH-GPD_domain"/>
</dbReference>
<evidence type="ECO:0000256" key="2">
    <source>
        <dbReference type="ARBA" id="ARBA00012720"/>
    </source>
</evidence>
<dbReference type="PANTHER" id="PTHR10242:SF2">
    <property type="entry name" value="N-GLYCOSYLASE_DNA LYASE"/>
    <property type="match status" value="1"/>
</dbReference>
<evidence type="ECO:0000256" key="7">
    <source>
        <dbReference type="ARBA" id="ARBA00023268"/>
    </source>
</evidence>
<gene>
    <name evidence="11" type="primary">ogg</name>
    <name evidence="11" type="ORF">HTSR_0589</name>
</gene>
<keyword evidence="8" id="KW-0326">Glycosidase</keyword>
<evidence type="ECO:0000313" key="11">
    <source>
        <dbReference type="EMBL" id="AOW79783.1"/>
    </source>
</evidence>
<dbReference type="GO" id="GO:0006284">
    <property type="term" value="P:base-excision repair"/>
    <property type="evidence" value="ECO:0007669"/>
    <property type="project" value="InterPro"/>
</dbReference>
<dbReference type="InterPro" id="IPR023170">
    <property type="entry name" value="HhH_base_excis_C"/>
</dbReference>
<evidence type="ECO:0000256" key="4">
    <source>
        <dbReference type="ARBA" id="ARBA00022801"/>
    </source>
</evidence>
<dbReference type="Pfam" id="PF07934">
    <property type="entry name" value="OGG_N"/>
    <property type="match status" value="1"/>
</dbReference>
<reference evidence="11 12" key="1">
    <citation type="submission" date="2016-06" db="EMBL/GenBank/DDBJ databases">
        <title>Discovery of anaerobic lithoheterotrophic haloarchaeon capable of sulfur respiration by hydrogen and formate.</title>
        <authorList>
            <person name="Sorokin D.Y."/>
            <person name="Kublanov I.V."/>
            <person name="Roman P."/>
            <person name="Sinninghe Damste J.S."/>
            <person name="Golyshin P.N."/>
            <person name="Rojo D."/>
            <person name="Ciordia S."/>
            <person name="Mena Md.C."/>
            <person name="Ferrer M."/>
            <person name="Smedile F."/>
            <person name="Messina E."/>
            <person name="La Cono V."/>
            <person name="Yakimov M.M."/>
        </authorList>
    </citation>
    <scope>NUCLEOTIDE SEQUENCE [LARGE SCALE GENOMIC DNA]</scope>
    <source>
        <strain evidence="11 12">HTSR1</strain>
    </source>
</reference>
<keyword evidence="4" id="KW-0378">Hydrolase</keyword>
<dbReference type="EMBL" id="CP016070">
    <property type="protein sequence ID" value="AOW79783.1"/>
    <property type="molecule type" value="Genomic_DNA"/>
</dbReference>
<evidence type="ECO:0000259" key="10">
    <source>
        <dbReference type="SMART" id="SM00478"/>
    </source>
</evidence>
<dbReference type="AlphaFoldDB" id="A0A1D8S361"/>
<evidence type="ECO:0000256" key="9">
    <source>
        <dbReference type="ARBA" id="ARBA00044632"/>
    </source>
</evidence>
<dbReference type="STRING" id="1873524.HSR6_0577"/>
<dbReference type="EC" id="4.2.99.18" evidence="2"/>
<dbReference type="SMART" id="SM00478">
    <property type="entry name" value="ENDO3c"/>
    <property type="match status" value="1"/>
</dbReference>
<keyword evidence="6" id="KW-0456">Lyase</keyword>
<evidence type="ECO:0000256" key="8">
    <source>
        <dbReference type="ARBA" id="ARBA00023295"/>
    </source>
</evidence>
<dbReference type="InterPro" id="IPR052054">
    <property type="entry name" value="Oxidative_DNA_repair_enzyme"/>
</dbReference>
<keyword evidence="7" id="KW-0511">Multifunctional enzyme</keyword>
<dbReference type="Gene3D" id="3.30.310.260">
    <property type="match status" value="1"/>
</dbReference>
<sequence>MESGHIDAAAVRGPVDLQIILESGQTFLWRRVESADGTWFRTVAGTEVIEVREETGGLTWRSTTDAAGILRRRLGLDDDLPAIQSAFPDHPVLEAATTRYPGLRVVDAPVVPTIFSFILSAQMRVDRIHENVTALREGFGEPIAWRDTTVHAFPTPSALARAGEAELRDLGLGYRAPYIEATAEMLRDDDVALNEIAASPYEEARAALTQLVGVGPKVADCVLLFAMDFDEPVPLDTWINTAIEEHFPDAAGNSYESTSRAIRDRLGPNPGYAQTYLFTHLRTSGDP</sequence>
<protein>
    <recommendedName>
        <fullName evidence="2">DNA-(apurinic or apyrimidinic site) lyase</fullName>
        <ecNumber evidence="2">4.2.99.18</ecNumber>
    </recommendedName>
</protein>
<dbReference type="Gene3D" id="1.10.340.30">
    <property type="entry name" value="Hypothetical protein, domain 2"/>
    <property type="match status" value="1"/>
</dbReference>
<dbReference type="CDD" id="cd00056">
    <property type="entry name" value="ENDO3c"/>
    <property type="match status" value="1"/>
</dbReference>
<dbReference type="Pfam" id="PF00730">
    <property type="entry name" value="HhH-GPD"/>
    <property type="match status" value="1"/>
</dbReference>
<accession>A0A1D8S361</accession>
<dbReference type="GO" id="GO:0003684">
    <property type="term" value="F:damaged DNA binding"/>
    <property type="evidence" value="ECO:0007669"/>
    <property type="project" value="InterPro"/>
</dbReference>
<dbReference type="SUPFAM" id="SSF48150">
    <property type="entry name" value="DNA-glycosylase"/>
    <property type="match status" value="1"/>
</dbReference>
<dbReference type="GO" id="GO:0008534">
    <property type="term" value="F:oxidized purine nucleobase lesion DNA N-glycosylase activity"/>
    <property type="evidence" value="ECO:0007669"/>
    <property type="project" value="InterPro"/>
</dbReference>
<name>A0A1D8S361_9EURY</name>
<dbReference type="GO" id="GO:0140078">
    <property type="term" value="F:class I DNA-(apurinic or apyrimidinic site) endonuclease activity"/>
    <property type="evidence" value="ECO:0007669"/>
    <property type="project" value="UniProtKB-EC"/>
</dbReference>
<evidence type="ECO:0000256" key="3">
    <source>
        <dbReference type="ARBA" id="ARBA00022763"/>
    </source>
</evidence>
<dbReference type="GeneID" id="29828600"/>
<keyword evidence="3" id="KW-0227">DNA damage</keyword>
<dbReference type="PANTHER" id="PTHR10242">
    <property type="entry name" value="8-OXOGUANINE DNA GLYCOSYLASE"/>
    <property type="match status" value="1"/>
</dbReference>
<evidence type="ECO:0000256" key="6">
    <source>
        <dbReference type="ARBA" id="ARBA00023239"/>
    </source>
</evidence>
<comment type="catalytic activity">
    <reaction evidence="9">
        <text>2'-deoxyribonucleotide-(2'-deoxyribose 5'-phosphate)-2'-deoxyribonucleotide-DNA = a 3'-end 2'-deoxyribonucleotide-(2,3-dehydro-2,3-deoxyribose 5'-phosphate)-DNA + a 5'-end 5'-phospho-2'-deoxyribonucleoside-DNA + H(+)</text>
        <dbReference type="Rhea" id="RHEA:66592"/>
        <dbReference type="Rhea" id="RHEA-COMP:13180"/>
        <dbReference type="Rhea" id="RHEA-COMP:16897"/>
        <dbReference type="Rhea" id="RHEA-COMP:17067"/>
        <dbReference type="ChEBI" id="CHEBI:15378"/>
        <dbReference type="ChEBI" id="CHEBI:136412"/>
        <dbReference type="ChEBI" id="CHEBI:157695"/>
        <dbReference type="ChEBI" id="CHEBI:167181"/>
        <dbReference type="EC" id="4.2.99.18"/>
    </reaction>
</comment>
<comment type="similarity">
    <text evidence="1">Belongs to the type-1 OGG1 family.</text>
</comment>
<evidence type="ECO:0000256" key="1">
    <source>
        <dbReference type="ARBA" id="ARBA00010679"/>
    </source>
</evidence>
<dbReference type="Proteomes" id="UP000185608">
    <property type="component" value="Chromosome"/>
</dbReference>
<dbReference type="SUPFAM" id="SSF55945">
    <property type="entry name" value="TATA-box binding protein-like"/>
    <property type="match status" value="1"/>
</dbReference>
<dbReference type="KEGG" id="halh:HTSR_0589"/>
<evidence type="ECO:0000313" key="12">
    <source>
        <dbReference type="Proteomes" id="UP000185608"/>
    </source>
</evidence>
<organism evidence="11 12">
    <name type="scientific">Halodesulfurarchaeum formicicum</name>
    <dbReference type="NCBI Taxonomy" id="1873524"/>
    <lineage>
        <taxon>Archaea</taxon>
        <taxon>Methanobacteriati</taxon>
        <taxon>Methanobacteriota</taxon>
        <taxon>Stenosarchaea group</taxon>
        <taxon>Halobacteria</taxon>
        <taxon>Halobacteriales</taxon>
        <taxon>Halobacteriaceae</taxon>
        <taxon>Halodesulfurarchaeum</taxon>
    </lineage>
</organism>